<name>A0ABD3Y0Y3_SINWO</name>
<accession>A0ABD3Y0Y3</accession>
<proteinExistence type="predicted"/>
<reference evidence="3 4" key="1">
    <citation type="submission" date="2024-11" db="EMBL/GenBank/DDBJ databases">
        <title>Chromosome-level genome assembly of the freshwater bivalve Anodonta woodiana.</title>
        <authorList>
            <person name="Chen X."/>
        </authorList>
    </citation>
    <scope>NUCLEOTIDE SEQUENCE [LARGE SCALE GENOMIC DNA]</scope>
    <source>
        <strain evidence="3">MN2024</strain>
        <tissue evidence="3">Gills</tissue>
    </source>
</reference>
<organism evidence="3 4">
    <name type="scientific">Sinanodonta woodiana</name>
    <name type="common">Chinese pond mussel</name>
    <name type="synonym">Anodonta woodiana</name>
    <dbReference type="NCBI Taxonomy" id="1069815"/>
    <lineage>
        <taxon>Eukaryota</taxon>
        <taxon>Metazoa</taxon>
        <taxon>Spiralia</taxon>
        <taxon>Lophotrochozoa</taxon>
        <taxon>Mollusca</taxon>
        <taxon>Bivalvia</taxon>
        <taxon>Autobranchia</taxon>
        <taxon>Heteroconchia</taxon>
        <taxon>Palaeoheterodonta</taxon>
        <taxon>Unionida</taxon>
        <taxon>Unionoidea</taxon>
        <taxon>Unionidae</taxon>
        <taxon>Unioninae</taxon>
        <taxon>Sinanodonta</taxon>
    </lineage>
</organism>
<evidence type="ECO:0000313" key="3">
    <source>
        <dbReference type="EMBL" id="KAL3891496.1"/>
    </source>
</evidence>
<gene>
    <name evidence="3" type="ORF">ACJMK2_003757</name>
</gene>
<dbReference type="InterPro" id="IPR052281">
    <property type="entry name" value="GAREM"/>
</dbReference>
<feature type="compositionally biased region" description="Basic and acidic residues" evidence="1">
    <location>
        <begin position="405"/>
        <end position="417"/>
    </location>
</feature>
<feature type="domain" description="SAM" evidence="2">
    <location>
        <begin position="497"/>
        <end position="542"/>
    </location>
</feature>
<feature type="region of interest" description="Disordered" evidence="1">
    <location>
        <begin position="362"/>
        <end position="417"/>
    </location>
</feature>
<comment type="caution">
    <text evidence="3">The sequence shown here is derived from an EMBL/GenBank/DDBJ whole genome shotgun (WGS) entry which is preliminary data.</text>
</comment>
<dbReference type="Pfam" id="PF07647">
    <property type="entry name" value="SAM_2"/>
    <property type="match status" value="1"/>
</dbReference>
<evidence type="ECO:0000313" key="4">
    <source>
        <dbReference type="Proteomes" id="UP001634394"/>
    </source>
</evidence>
<dbReference type="PANTHER" id="PTHR14454">
    <property type="entry name" value="GRB2-ASSOCIATED AND REGULATOR OF MAPK PROTEIN FAMILY MEMBER"/>
    <property type="match status" value="1"/>
</dbReference>
<dbReference type="AlphaFoldDB" id="A0ABD3Y0Y3"/>
<dbReference type="EMBL" id="JBJQND010000001">
    <property type="protein sequence ID" value="KAL3891496.1"/>
    <property type="molecule type" value="Genomic_DNA"/>
</dbReference>
<dbReference type="InterPro" id="IPR013761">
    <property type="entry name" value="SAM/pointed_sf"/>
</dbReference>
<dbReference type="PANTHER" id="PTHR14454:SF11">
    <property type="entry name" value="SERRANO, ISOFORM F"/>
    <property type="match status" value="1"/>
</dbReference>
<dbReference type="SMART" id="SM00454">
    <property type="entry name" value="SAM"/>
    <property type="match status" value="1"/>
</dbReference>
<sequence>MEFLLDGVEYGVAEFYETFCHQVPILVMITAGYCSDFTAETFDQGQVLRIHTCSQQKRVVARQTGGGREQSVSIPINYPIKFCVPKTFGKVKKEQNLKEILETGSLPMVVQFVKSHELYLGSNKVSTDSLPALNLVETFEETYFLSNTVYKGTLDNNLIPIPLYLKDLRLCRIVGFKDQSKLGKWEDFLKELDKQSTHLIYDQTYGNEDIAVYTQTDIHSVSQYEYLQPDRYSDLSVLYDMLDSENNTSVMQEAPVPKSANLVRGRKNNDAHIYTTLRPMSVLDAPMYTTPRPMSVQESTLPKSSNVVLTNIKKTDGLICTTQRPISMHEIQSRSISEIRQMSASETALINELKTELRIVGSRTDDVNPPHVFPKPPARSSEQSNDAPYLPPRRKKIPTPPNEVETFKGDNSSKFDNHNSINSTGETTFNLELPDSTLAVSQAKITNEVSEEPRASSDVDSTLHKTTRLVRTGKELGYEHVTDFSSQVPANQVASKLTIEQVGQYLTVLGLERHVDTFKRNGVDGIILVELDEIVLVEELGLKKLEAIKLMQFVRKGHIPK</sequence>
<dbReference type="InterPro" id="IPR001660">
    <property type="entry name" value="SAM"/>
</dbReference>
<keyword evidence="4" id="KW-1185">Reference proteome</keyword>
<dbReference type="Gene3D" id="1.10.150.50">
    <property type="entry name" value="Transcription Factor, Ets-1"/>
    <property type="match status" value="1"/>
</dbReference>
<evidence type="ECO:0000256" key="1">
    <source>
        <dbReference type="SAM" id="MobiDB-lite"/>
    </source>
</evidence>
<dbReference type="Proteomes" id="UP001634394">
    <property type="component" value="Unassembled WGS sequence"/>
</dbReference>
<protein>
    <recommendedName>
        <fullName evidence="2">SAM domain-containing protein</fullName>
    </recommendedName>
</protein>
<dbReference type="PROSITE" id="PS50105">
    <property type="entry name" value="SAM_DOMAIN"/>
    <property type="match status" value="1"/>
</dbReference>
<dbReference type="SUPFAM" id="SSF47769">
    <property type="entry name" value="SAM/Pointed domain"/>
    <property type="match status" value="1"/>
</dbReference>
<evidence type="ECO:0000259" key="2">
    <source>
        <dbReference type="PROSITE" id="PS50105"/>
    </source>
</evidence>